<protein>
    <submittedName>
        <fullName evidence="1">Uncharacterized protein</fullName>
    </submittedName>
</protein>
<accession>A0A3N7FI38</accession>
<name>A0A3N7FI38_POPTR</name>
<evidence type="ECO:0000313" key="2">
    <source>
        <dbReference type="Proteomes" id="UP000006729"/>
    </source>
</evidence>
<reference evidence="1 2" key="1">
    <citation type="journal article" date="2006" name="Science">
        <title>The genome of black cottonwood, Populus trichocarpa (Torr. &amp; Gray).</title>
        <authorList>
            <person name="Tuskan G.A."/>
            <person name="Difazio S."/>
            <person name="Jansson S."/>
            <person name="Bohlmann J."/>
            <person name="Grigoriev I."/>
            <person name="Hellsten U."/>
            <person name="Putnam N."/>
            <person name="Ralph S."/>
            <person name="Rombauts S."/>
            <person name="Salamov A."/>
            <person name="Schein J."/>
            <person name="Sterck L."/>
            <person name="Aerts A."/>
            <person name="Bhalerao R.R."/>
            <person name="Bhalerao R.P."/>
            <person name="Blaudez D."/>
            <person name="Boerjan W."/>
            <person name="Brun A."/>
            <person name="Brunner A."/>
            <person name="Busov V."/>
            <person name="Campbell M."/>
            <person name="Carlson J."/>
            <person name="Chalot M."/>
            <person name="Chapman J."/>
            <person name="Chen G.L."/>
            <person name="Cooper D."/>
            <person name="Coutinho P.M."/>
            <person name="Couturier J."/>
            <person name="Covert S."/>
            <person name="Cronk Q."/>
            <person name="Cunningham R."/>
            <person name="Davis J."/>
            <person name="Degroeve S."/>
            <person name="Dejardin A."/>
            <person name="Depamphilis C."/>
            <person name="Detter J."/>
            <person name="Dirks B."/>
            <person name="Dubchak I."/>
            <person name="Duplessis S."/>
            <person name="Ehlting J."/>
            <person name="Ellis B."/>
            <person name="Gendler K."/>
            <person name="Goodstein D."/>
            <person name="Gribskov M."/>
            <person name="Grimwood J."/>
            <person name="Groover A."/>
            <person name="Gunter L."/>
            <person name="Hamberger B."/>
            <person name="Heinze B."/>
            <person name="Helariutta Y."/>
            <person name="Henrissat B."/>
            <person name="Holligan D."/>
            <person name="Holt R."/>
            <person name="Huang W."/>
            <person name="Islam-Faridi N."/>
            <person name="Jones S."/>
            <person name="Jones-Rhoades M."/>
            <person name="Jorgensen R."/>
            <person name="Joshi C."/>
            <person name="Kangasjarvi J."/>
            <person name="Karlsson J."/>
            <person name="Kelleher C."/>
            <person name="Kirkpatrick R."/>
            <person name="Kirst M."/>
            <person name="Kohler A."/>
            <person name="Kalluri U."/>
            <person name="Larimer F."/>
            <person name="Leebens-Mack J."/>
            <person name="Leple J.C."/>
            <person name="Locascio P."/>
            <person name="Lou Y."/>
            <person name="Lucas S."/>
            <person name="Martin F."/>
            <person name="Montanini B."/>
            <person name="Napoli C."/>
            <person name="Nelson D.R."/>
            <person name="Nelson C."/>
            <person name="Nieminen K."/>
            <person name="Nilsson O."/>
            <person name="Pereda V."/>
            <person name="Peter G."/>
            <person name="Philippe R."/>
            <person name="Pilate G."/>
            <person name="Poliakov A."/>
            <person name="Razumovskaya J."/>
            <person name="Richardson P."/>
            <person name="Rinaldi C."/>
            <person name="Ritland K."/>
            <person name="Rouze P."/>
            <person name="Ryaboy D."/>
            <person name="Schmutz J."/>
            <person name="Schrader J."/>
            <person name="Segerman B."/>
            <person name="Shin H."/>
            <person name="Siddiqui A."/>
            <person name="Sterky F."/>
            <person name="Terry A."/>
            <person name="Tsai C.J."/>
            <person name="Uberbacher E."/>
            <person name="Unneberg P."/>
            <person name="Vahala J."/>
            <person name="Wall K."/>
            <person name="Wessler S."/>
            <person name="Yang G."/>
            <person name="Yin T."/>
            <person name="Douglas C."/>
            <person name="Marra M."/>
            <person name="Sandberg G."/>
            <person name="Van de Peer Y."/>
            <person name="Rokhsar D."/>
        </authorList>
    </citation>
    <scope>NUCLEOTIDE SEQUENCE [LARGE SCALE GENOMIC DNA]</scope>
    <source>
        <strain evidence="2">cv. Nisqually</strain>
    </source>
</reference>
<keyword evidence="2" id="KW-1185">Reference proteome</keyword>
<proteinExistence type="predicted"/>
<dbReference type="Proteomes" id="UP000006729">
    <property type="component" value="Chromosome 9"/>
</dbReference>
<dbReference type="AlphaFoldDB" id="A0A3N7FI38"/>
<sequence>MSICAGEVSFQFCRKVRNLACLNIFCSWMSWGLGEQHFQNGETPIFRDFLKIIVAWLPLLQNQFRVAIICVGLARFENVRLIRR</sequence>
<gene>
    <name evidence="1" type="ORF">POPTR_009G069850</name>
</gene>
<dbReference type="EMBL" id="CM009298">
    <property type="protein sequence ID" value="RQO95636.1"/>
    <property type="molecule type" value="Genomic_DNA"/>
</dbReference>
<organism evidence="1 2">
    <name type="scientific">Populus trichocarpa</name>
    <name type="common">Western balsam poplar</name>
    <name type="synonym">Populus balsamifera subsp. trichocarpa</name>
    <dbReference type="NCBI Taxonomy" id="3694"/>
    <lineage>
        <taxon>Eukaryota</taxon>
        <taxon>Viridiplantae</taxon>
        <taxon>Streptophyta</taxon>
        <taxon>Embryophyta</taxon>
        <taxon>Tracheophyta</taxon>
        <taxon>Spermatophyta</taxon>
        <taxon>Magnoliopsida</taxon>
        <taxon>eudicotyledons</taxon>
        <taxon>Gunneridae</taxon>
        <taxon>Pentapetalae</taxon>
        <taxon>rosids</taxon>
        <taxon>fabids</taxon>
        <taxon>Malpighiales</taxon>
        <taxon>Salicaceae</taxon>
        <taxon>Saliceae</taxon>
        <taxon>Populus</taxon>
    </lineage>
</organism>
<dbReference type="InParanoid" id="A0A3N7FI38"/>
<evidence type="ECO:0000313" key="1">
    <source>
        <dbReference type="EMBL" id="RQO95636.1"/>
    </source>
</evidence>